<gene>
    <name evidence="10" type="ORF">BVER_01585</name>
</gene>
<dbReference type="InterPro" id="IPR035909">
    <property type="entry name" value="CheB_C"/>
</dbReference>
<feature type="active site" evidence="5">
    <location>
        <position position="142"/>
    </location>
</feature>
<evidence type="ECO:0000313" key="11">
    <source>
        <dbReference type="Proteomes" id="UP000036959"/>
    </source>
</evidence>
<dbReference type="GO" id="GO:0000156">
    <property type="term" value="F:phosphorelay response regulator activity"/>
    <property type="evidence" value="ECO:0007669"/>
    <property type="project" value="InterPro"/>
</dbReference>
<dbReference type="InterPro" id="IPR036890">
    <property type="entry name" value="HATPase_C_sf"/>
</dbReference>
<dbReference type="GO" id="GO:0000155">
    <property type="term" value="F:phosphorelay sensor kinase activity"/>
    <property type="evidence" value="ECO:0007669"/>
    <property type="project" value="InterPro"/>
</dbReference>
<dbReference type="InterPro" id="IPR005467">
    <property type="entry name" value="His_kinase_dom"/>
</dbReference>
<dbReference type="PRINTS" id="PR00344">
    <property type="entry name" value="BCTRLSENSOR"/>
</dbReference>
<dbReference type="InterPro" id="IPR003661">
    <property type="entry name" value="HisK_dim/P_dom"/>
</dbReference>
<dbReference type="SUPFAM" id="SSF55874">
    <property type="entry name" value="ATPase domain of HSP90 chaperone/DNA topoisomerase II/histidine kinase"/>
    <property type="match status" value="1"/>
</dbReference>
<dbReference type="InterPro" id="IPR001789">
    <property type="entry name" value="Sig_transdc_resp-reg_receiver"/>
</dbReference>
<accession>A0A0L0MK36</accession>
<feature type="domain" description="Histidine kinase" evidence="7">
    <location>
        <begin position="360"/>
        <end position="570"/>
    </location>
</feature>
<feature type="modified residue" description="4-aspartylphosphate" evidence="6">
    <location>
        <position position="263"/>
    </location>
</feature>
<evidence type="ECO:0000259" key="9">
    <source>
        <dbReference type="PROSITE" id="PS50122"/>
    </source>
</evidence>
<dbReference type="InterPro" id="IPR003594">
    <property type="entry name" value="HATPase_dom"/>
</dbReference>
<reference evidence="11" key="1">
    <citation type="submission" date="2015-06" db="EMBL/GenBank/DDBJ databases">
        <title>Comparative genomics of Burkholderia leaf nodule symbionts.</title>
        <authorList>
            <person name="Carlier A."/>
            <person name="Eberl L."/>
            <person name="Pinto-Carbo M."/>
        </authorList>
    </citation>
    <scope>NUCLEOTIDE SEQUENCE [LARGE SCALE GENOMIC DNA]</scope>
    <source>
        <strain evidence="11">UZHbot4</strain>
    </source>
</reference>
<dbReference type="SUPFAM" id="SSF52738">
    <property type="entry name" value="Methylesterase CheB, C-terminal domain"/>
    <property type="match status" value="1"/>
</dbReference>
<dbReference type="SUPFAM" id="SSF52172">
    <property type="entry name" value="CheY-like"/>
    <property type="match status" value="1"/>
</dbReference>
<sequence>MNVASEEQRFGAIVIGASAGGVEALSHLMPALQRDIAPPVLIVMHVRQGQPSLLPTLFAERCALKVVEPFDKDVIARGTAYFGPPGYHMMVEAENGASPAIALSVDPPVRFSRPSVDVLFESAAHAYGEHLLGIVLSGANDDGARGARDLRCRRRVLGAGPAHGGRVIDAARGHRRMRAARSADAGRHGDAAGPLHRPQRIRQARSHLMTQPIHVLIVDDIRNNITALEASLARPDLSVLKAESGPAALELLLKHEIALAILDVNMPGMDGFELAELMRGSPRTAHVPIIFLTATAQDANRTFRGYEAGAVDFLYKPFDSRILNSKVDVFIHMERQKQQLATQLATVQQLLDANEMLMAVLGHDLRTPLSAVIASAEYLSRFVKDENVANIGGRIKSSGMRMVRMVDQLLNLARLRGGRVVLQPRAVDLMTLAKNIVEEYEARVGKGRMFILPQGDTLLHGDGDLLSQVFSNLIGNALQHGLEGSAIQVRLEGRVDDVVIVVQNAGEIPADVLPTIFAPYRSGRRPSESSGLGLGLYITREIAQMHGGDVSAHSTAGAGTLFEVTLPRVPHPRAGEHADMAQPFRLS</sequence>
<dbReference type="PANTHER" id="PTHR43547:SF2">
    <property type="entry name" value="HYBRID SIGNAL TRANSDUCTION HISTIDINE KINASE C"/>
    <property type="match status" value="1"/>
</dbReference>
<dbReference type="GO" id="GO:0005737">
    <property type="term" value="C:cytoplasm"/>
    <property type="evidence" value="ECO:0007669"/>
    <property type="project" value="InterPro"/>
</dbReference>
<dbReference type="Gene3D" id="3.30.565.10">
    <property type="entry name" value="Histidine kinase-like ATPase, C-terminal domain"/>
    <property type="match status" value="1"/>
</dbReference>
<keyword evidence="3 5" id="KW-0145">Chemotaxis</keyword>
<dbReference type="GO" id="GO:0006935">
    <property type="term" value="P:chemotaxis"/>
    <property type="evidence" value="ECO:0007669"/>
    <property type="project" value="UniProtKB-UniRule"/>
</dbReference>
<dbReference type="PANTHER" id="PTHR43547">
    <property type="entry name" value="TWO-COMPONENT HISTIDINE KINASE"/>
    <property type="match status" value="1"/>
</dbReference>
<evidence type="ECO:0000259" key="7">
    <source>
        <dbReference type="PROSITE" id="PS50109"/>
    </source>
</evidence>
<keyword evidence="11" id="KW-1185">Reference proteome</keyword>
<dbReference type="Gene3D" id="3.40.50.2300">
    <property type="match status" value="1"/>
</dbReference>
<proteinExistence type="predicted"/>
<keyword evidence="4 6" id="KW-0597">Phosphoprotein</keyword>
<dbReference type="Pfam" id="PF00512">
    <property type="entry name" value="HisKA"/>
    <property type="match status" value="1"/>
</dbReference>
<dbReference type="Pfam" id="PF01339">
    <property type="entry name" value="CheB_methylest"/>
    <property type="match status" value="1"/>
</dbReference>
<evidence type="ECO:0000313" key="10">
    <source>
        <dbReference type="EMBL" id="KND62384.1"/>
    </source>
</evidence>
<dbReference type="CDD" id="cd00082">
    <property type="entry name" value="HisKA"/>
    <property type="match status" value="1"/>
</dbReference>
<evidence type="ECO:0000256" key="4">
    <source>
        <dbReference type="ARBA" id="ARBA00022553"/>
    </source>
</evidence>
<comment type="catalytic activity">
    <reaction evidence="1">
        <text>ATP + protein L-histidine = ADP + protein N-phospho-L-histidine.</text>
        <dbReference type="EC" id="2.7.13.3"/>
    </reaction>
</comment>
<dbReference type="PROSITE" id="PS50122">
    <property type="entry name" value="CHEB"/>
    <property type="match status" value="1"/>
</dbReference>
<feature type="active site" evidence="5">
    <location>
        <position position="45"/>
    </location>
</feature>
<dbReference type="SMART" id="SM00448">
    <property type="entry name" value="REC"/>
    <property type="match status" value="1"/>
</dbReference>
<feature type="domain" description="Response regulatory" evidence="8">
    <location>
        <begin position="214"/>
        <end position="331"/>
    </location>
</feature>
<dbReference type="EMBL" id="LFJJ01000001">
    <property type="protein sequence ID" value="KND62384.1"/>
    <property type="molecule type" value="Genomic_DNA"/>
</dbReference>
<evidence type="ECO:0000259" key="8">
    <source>
        <dbReference type="PROSITE" id="PS50110"/>
    </source>
</evidence>
<dbReference type="CDD" id="cd00075">
    <property type="entry name" value="HATPase"/>
    <property type="match status" value="1"/>
</dbReference>
<feature type="domain" description="CheB-type methylesterase" evidence="9">
    <location>
        <begin position="13"/>
        <end position="151"/>
    </location>
</feature>
<name>A0A0L0MK36_9BURK</name>
<comment type="caution">
    <text evidence="10">The sequence shown here is derived from an EMBL/GenBank/DDBJ whole genome shotgun (WGS) entry which is preliminary data.</text>
</comment>
<dbReference type="GO" id="GO:0008984">
    <property type="term" value="F:protein-glutamate methylesterase activity"/>
    <property type="evidence" value="ECO:0007669"/>
    <property type="project" value="InterPro"/>
</dbReference>
<feature type="active site" evidence="5">
    <location>
        <position position="18"/>
    </location>
</feature>
<dbReference type="InterPro" id="IPR004358">
    <property type="entry name" value="Sig_transdc_His_kin-like_C"/>
</dbReference>
<dbReference type="SMART" id="SM00388">
    <property type="entry name" value="HisKA"/>
    <property type="match status" value="1"/>
</dbReference>
<dbReference type="AlphaFoldDB" id="A0A0L0MK36"/>
<evidence type="ECO:0000256" key="6">
    <source>
        <dbReference type="PROSITE-ProRule" id="PRU00169"/>
    </source>
</evidence>
<dbReference type="PATRIC" id="fig|242163.4.peg.45"/>
<evidence type="ECO:0000256" key="1">
    <source>
        <dbReference type="ARBA" id="ARBA00000085"/>
    </source>
</evidence>
<dbReference type="SUPFAM" id="SSF47384">
    <property type="entry name" value="Homodimeric domain of signal transducing histidine kinase"/>
    <property type="match status" value="1"/>
</dbReference>
<dbReference type="InterPro" id="IPR000673">
    <property type="entry name" value="Sig_transdc_resp-reg_Me-estase"/>
</dbReference>
<evidence type="ECO:0000256" key="3">
    <source>
        <dbReference type="ARBA" id="ARBA00022500"/>
    </source>
</evidence>
<dbReference type="Gene3D" id="3.40.50.180">
    <property type="entry name" value="Methylesterase CheB, C-terminal domain"/>
    <property type="match status" value="1"/>
</dbReference>
<protein>
    <recommendedName>
        <fullName evidence="2">histidine kinase</fullName>
        <ecNumber evidence="2">2.7.13.3</ecNumber>
    </recommendedName>
</protein>
<evidence type="ECO:0000256" key="2">
    <source>
        <dbReference type="ARBA" id="ARBA00012438"/>
    </source>
</evidence>
<dbReference type="PROSITE" id="PS50110">
    <property type="entry name" value="RESPONSE_REGULATORY"/>
    <property type="match status" value="1"/>
</dbReference>
<dbReference type="Pfam" id="PF02518">
    <property type="entry name" value="HATPase_c"/>
    <property type="match status" value="1"/>
</dbReference>
<dbReference type="Pfam" id="PF00072">
    <property type="entry name" value="Response_reg"/>
    <property type="match status" value="1"/>
</dbReference>
<dbReference type="SMART" id="SM00387">
    <property type="entry name" value="HATPase_c"/>
    <property type="match status" value="1"/>
</dbReference>
<dbReference type="InterPro" id="IPR036097">
    <property type="entry name" value="HisK_dim/P_sf"/>
</dbReference>
<organism evidence="10 11">
    <name type="scientific">Candidatus Burkholderia verschuerenii</name>
    <dbReference type="NCBI Taxonomy" id="242163"/>
    <lineage>
        <taxon>Bacteria</taxon>
        <taxon>Pseudomonadati</taxon>
        <taxon>Pseudomonadota</taxon>
        <taxon>Betaproteobacteria</taxon>
        <taxon>Burkholderiales</taxon>
        <taxon>Burkholderiaceae</taxon>
        <taxon>Burkholderia</taxon>
    </lineage>
</organism>
<keyword evidence="5" id="KW-0378">Hydrolase</keyword>
<dbReference type="PROSITE" id="PS50109">
    <property type="entry name" value="HIS_KIN"/>
    <property type="match status" value="1"/>
</dbReference>
<dbReference type="InterPro" id="IPR011006">
    <property type="entry name" value="CheY-like_superfamily"/>
</dbReference>
<dbReference type="Gene3D" id="1.10.287.130">
    <property type="match status" value="1"/>
</dbReference>
<dbReference type="Proteomes" id="UP000036959">
    <property type="component" value="Unassembled WGS sequence"/>
</dbReference>
<evidence type="ECO:0000256" key="5">
    <source>
        <dbReference type="PROSITE-ProRule" id="PRU00050"/>
    </source>
</evidence>
<dbReference type="CDD" id="cd16433">
    <property type="entry name" value="CheB"/>
    <property type="match status" value="1"/>
</dbReference>
<dbReference type="EC" id="2.7.13.3" evidence="2"/>